<evidence type="ECO:0008006" key="5">
    <source>
        <dbReference type="Google" id="ProtNLM"/>
    </source>
</evidence>
<feature type="coiled-coil region" evidence="2">
    <location>
        <begin position="467"/>
        <end position="501"/>
    </location>
</feature>
<proteinExistence type="inferred from homology"/>
<protein>
    <recommendedName>
        <fullName evidence="5">CDK5RAP3-like protein</fullName>
    </recommendedName>
</protein>
<evidence type="ECO:0000256" key="2">
    <source>
        <dbReference type="SAM" id="Coils"/>
    </source>
</evidence>
<name>A0A8K1CQJ1_PYTOL</name>
<dbReference type="PANTHER" id="PTHR14894">
    <property type="entry name" value="CDK5 REGULATORY SUBUNIT-ASSOCIATED PROTEIN 3"/>
    <property type="match status" value="1"/>
</dbReference>
<dbReference type="InterPro" id="IPR008491">
    <property type="entry name" value="CDK5RAP3"/>
</dbReference>
<keyword evidence="2" id="KW-0175">Coiled coil</keyword>
<evidence type="ECO:0000313" key="4">
    <source>
        <dbReference type="Proteomes" id="UP000794436"/>
    </source>
</evidence>
<dbReference type="Pfam" id="PF05600">
    <property type="entry name" value="CDK5RAP3"/>
    <property type="match status" value="1"/>
</dbReference>
<dbReference type="PANTHER" id="PTHR14894:SF0">
    <property type="entry name" value="CDK5 REGULATORY SUBUNIT-ASSOCIATED PROTEIN 3"/>
    <property type="match status" value="1"/>
</dbReference>
<dbReference type="OrthoDB" id="340432at2759"/>
<gene>
    <name evidence="3" type="ORF">Poli38472_004298</name>
</gene>
<organism evidence="3 4">
    <name type="scientific">Pythium oligandrum</name>
    <name type="common">Mycoparasitic fungus</name>
    <dbReference type="NCBI Taxonomy" id="41045"/>
    <lineage>
        <taxon>Eukaryota</taxon>
        <taxon>Sar</taxon>
        <taxon>Stramenopiles</taxon>
        <taxon>Oomycota</taxon>
        <taxon>Peronosporomycetes</taxon>
        <taxon>Pythiales</taxon>
        <taxon>Pythiaceae</taxon>
        <taxon>Pythium</taxon>
    </lineage>
</organism>
<keyword evidence="4" id="KW-1185">Reference proteome</keyword>
<evidence type="ECO:0000313" key="3">
    <source>
        <dbReference type="EMBL" id="TMW66533.1"/>
    </source>
</evidence>
<dbReference type="GO" id="GO:0007346">
    <property type="term" value="P:regulation of mitotic cell cycle"/>
    <property type="evidence" value="ECO:0007669"/>
    <property type="project" value="TreeGrafter"/>
</dbReference>
<dbReference type="GO" id="GO:0012505">
    <property type="term" value="C:endomembrane system"/>
    <property type="evidence" value="ECO:0007669"/>
    <property type="project" value="TreeGrafter"/>
</dbReference>
<dbReference type="Proteomes" id="UP000794436">
    <property type="component" value="Unassembled WGS sequence"/>
</dbReference>
<accession>A0A8K1CQJ1</accession>
<reference evidence="3" key="1">
    <citation type="submission" date="2019-03" db="EMBL/GenBank/DDBJ databases">
        <title>Long read genome sequence of the mycoparasitic Pythium oligandrum ATCC 38472 isolated from sugarbeet rhizosphere.</title>
        <authorList>
            <person name="Gaulin E."/>
        </authorList>
    </citation>
    <scope>NUCLEOTIDE SEQUENCE</scope>
    <source>
        <strain evidence="3">ATCC 38472_TT</strain>
    </source>
</reference>
<dbReference type="AlphaFoldDB" id="A0A8K1CQJ1"/>
<dbReference type="EMBL" id="SPLM01000036">
    <property type="protein sequence ID" value="TMW66533.1"/>
    <property type="molecule type" value="Genomic_DNA"/>
</dbReference>
<comment type="similarity">
    <text evidence="1">Belongs to the CDK5RAP3 family.</text>
</comment>
<sequence>MADPRKVPIDIQYRKLLEGLIDRKIVLVQWTEQHQQIRDGLAILYPDLPSSTDKLTKLRVKKLSHEELTYFDCKYIMECLQESPEGANKNFFGQYTSPVLKKWQALLRMYEKNNVFAAEAARLITQNTAFEIPFLKKTMVQNEKLVADNKRKIMDLTKSIAEFKRKLETSCADMGIAGVHFREELQRLPLELPSLFADVAKVICSDDVDAAIEYHTAMQTYLHNCDVPVIATVGTGGSGKKDKGKKSSPAATIQSEEDYVPFDFFTAIKELRTASEAFDSPRSFDFEAEAADIDWDISLADTSSADGATIDWGIETLSEDPTTTVTSDDNAVDLDVPVEIDWDITTDVIEPVEVADVSAIDGSAPVVIETVVDASSRVGLLSDNEFRSRVLNELLELKAFLGQRRQELADNTNVAFANQFQGTSPLLEHQSEEKVKTYQQAVDQAISQLTNKRLQQLVLIKSSDRYLDRHVAALEMLTKHMDKCEREIHAIEDRNMDLVDATSRLQPQIDGLVASTKKLKKELEAALPPLFKGYRVNIVGDVNSL</sequence>
<evidence type="ECO:0000256" key="1">
    <source>
        <dbReference type="ARBA" id="ARBA00007478"/>
    </source>
</evidence>
<comment type="caution">
    <text evidence="3">The sequence shown here is derived from an EMBL/GenBank/DDBJ whole genome shotgun (WGS) entry which is preliminary data.</text>
</comment>